<dbReference type="EMBL" id="CM020618">
    <property type="protein sequence ID" value="KAK1862580.1"/>
    <property type="molecule type" value="Genomic_DNA"/>
</dbReference>
<evidence type="ECO:0000313" key="2">
    <source>
        <dbReference type="Proteomes" id="UP000798662"/>
    </source>
</evidence>
<evidence type="ECO:0000313" key="1">
    <source>
        <dbReference type="EMBL" id="KAK1862580.1"/>
    </source>
</evidence>
<proteinExistence type="predicted"/>
<accession>A0ACC3BXW2</accession>
<reference evidence="1" key="1">
    <citation type="submission" date="2019-11" db="EMBL/GenBank/DDBJ databases">
        <title>Nori genome reveals adaptations in red seaweeds to the harsh intertidal environment.</title>
        <authorList>
            <person name="Wang D."/>
            <person name="Mao Y."/>
        </authorList>
    </citation>
    <scope>NUCLEOTIDE SEQUENCE</scope>
    <source>
        <tissue evidence="1">Gametophyte</tissue>
    </source>
</reference>
<sequence length="406" mass="43766">MADPLSVTDTVLILASVISSTLLGLLLSVGDEQRHFAVHVLILAGLQLSILVALLCGVASTILAVCTSCNHHISLDVYATALLGLLPAAAAAVIVQPRVVAAVFLAADPNLRRGASWNMHLMPKNATEAVDVQKMQVIHWWVQATRSLAIISNPATVRLPSRVAARTAQSLLVDIIRKRQLIVAVAGYHFDYICEKHFAAARRDRSSTVGSHYWTYGDHSFPFQVCRRVVQALDLVGWDLSSDPPRDIFCTGRGADRRIRMQDDEDITIQALQCSLVFLILAQTSSLFQVKPKPEVTLEASLHEHVDELGVPPARVAAKAGVPSAVNGSTPVAIALTTTGAAPPTAGVTPGHVQVCTADHEEMMWQWLGEWKFTDKVSGWTPKTQGSPPMPRTADIMSVSAGVHSP</sequence>
<name>A0ACC3BXW2_PYRYE</name>
<protein>
    <submittedName>
        <fullName evidence="1">Uncharacterized protein</fullName>
    </submittedName>
</protein>
<gene>
    <name evidence="1" type="ORF">I4F81_005148</name>
</gene>
<comment type="caution">
    <text evidence="1">The sequence shown here is derived from an EMBL/GenBank/DDBJ whole genome shotgun (WGS) entry which is preliminary data.</text>
</comment>
<organism evidence="1 2">
    <name type="scientific">Pyropia yezoensis</name>
    <name type="common">Susabi-nori</name>
    <name type="synonym">Porphyra yezoensis</name>
    <dbReference type="NCBI Taxonomy" id="2788"/>
    <lineage>
        <taxon>Eukaryota</taxon>
        <taxon>Rhodophyta</taxon>
        <taxon>Bangiophyceae</taxon>
        <taxon>Bangiales</taxon>
        <taxon>Bangiaceae</taxon>
        <taxon>Pyropia</taxon>
    </lineage>
</organism>
<dbReference type="Proteomes" id="UP000798662">
    <property type="component" value="Chromosome 1"/>
</dbReference>
<keyword evidence="2" id="KW-1185">Reference proteome</keyword>